<keyword evidence="1" id="KW-0812">Transmembrane</keyword>
<feature type="transmembrane region" description="Helical" evidence="1">
    <location>
        <begin position="117"/>
        <end position="139"/>
    </location>
</feature>
<dbReference type="EMBL" id="ML119645">
    <property type="protein sequence ID" value="RPA87952.1"/>
    <property type="molecule type" value="Genomic_DNA"/>
</dbReference>
<gene>
    <name evidence="2" type="ORF">BJ508DRAFT_671</name>
</gene>
<reference evidence="2 3" key="1">
    <citation type="journal article" date="2018" name="Nat. Ecol. Evol.">
        <title>Pezizomycetes genomes reveal the molecular basis of ectomycorrhizal truffle lifestyle.</title>
        <authorList>
            <person name="Murat C."/>
            <person name="Payen T."/>
            <person name="Noel B."/>
            <person name="Kuo A."/>
            <person name="Morin E."/>
            <person name="Chen J."/>
            <person name="Kohler A."/>
            <person name="Krizsan K."/>
            <person name="Balestrini R."/>
            <person name="Da Silva C."/>
            <person name="Montanini B."/>
            <person name="Hainaut M."/>
            <person name="Levati E."/>
            <person name="Barry K.W."/>
            <person name="Belfiori B."/>
            <person name="Cichocki N."/>
            <person name="Clum A."/>
            <person name="Dockter R.B."/>
            <person name="Fauchery L."/>
            <person name="Guy J."/>
            <person name="Iotti M."/>
            <person name="Le Tacon F."/>
            <person name="Lindquist E.A."/>
            <person name="Lipzen A."/>
            <person name="Malagnac F."/>
            <person name="Mello A."/>
            <person name="Molinier V."/>
            <person name="Miyauchi S."/>
            <person name="Poulain J."/>
            <person name="Riccioni C."/>
            <person name="Rubini A."/>
            <person name="Sitrit Y."/>
            <person name="Splivallo R."/>
            <person name="Traeger S."/>
            <person name="Wang M."/>
            <person name="Zifcakova L."/>
            <person name="Wipf D."/>
            <person name="Zambonelli A."/>
            <person name="Paolocci F."/>
            <person name="Nowrousian M."/>
            <person name="Ottonello S."/>
            <person name="Baldrian P."/>
            <person name="Spatafora J.W."/>
            <person name="Henrissat B."/>
            <person name="Nagy L.G."/>
            <person name="Aury J.M."/>
            <person name="Wincker P."/>
            <person name="Grigoriev I.V."/>
            <person name="Bonfante P."/>
            <person name="Martin F.M."/>
        </authorList>
    </citation>
    <scope>NUCLEOTIDE SEQUENCE [LARGE SCALE GENOMIC DNA]</scope>
    <source>
        <strain evidence="2 3">RN42</strain>
    </source>
</reference>
<evidence type="ECO:0000313" key="3">
    <source>
        <dbReference type="Proteomes" id="UP000275078"/>
    </source>
</evidence>
<dbReference type="AlphaFoldDB" id="A0A3N4IP49"/>
<keyword evidence="1" id="KW-1133">Transmembrane helix</keyword>
<accession>A0A3N4IP49</accession>
<keyword evidence="1" id="KW-0472">Membrane</keyword>
<dbReference type="Proteomes" id="UP000275078">
    <property type="component" value="Unassembled WGS sequence"/>
</dbReference>
<protein>
    <submittedName>
        <fullName evidence="2">Uncharacterized protein</fullName>
    </submittedName>
</protein>
<organism evidence="2 3">
    <name type="scientific">Ascobolus immersus RN42</name>
    <dbReference type="NCBI Taxonomy" id="1160509"/>
    <lineage>
        <taxon>Eukaryota</taxon>
        <taxon>Fungi</taxon>
        <taxon>Dikarya</taxon>
        <taxon>Ascomycota</taxon>
        <taxon>Pezizomycotina</taxon>
        <taxon>Pezizomycetes</taxon>
        <taxon>Pezizales</taxon>
        <taxon>Ascobolaceae</taxon>
        <taxon>Ascobolus</taxon>
    </lineage>
</organism>
<proteinExistence type="predicted"/>
<sequence>MVQALQRGSYCAERLPYQLVLWMRQPITRERAWITAFCTMMPARMLATWVHQKAAKTSTRPLAKPGVSTDTLRTVPLSPHTHQTKGMRTRTFSGCQNHAQYKAVVCDTGRKSRLSPMYAIIWVHLTHLVVCCVALTKVLSKYEYRSRVSQHLCFEIMGSIPAASAGSKGFLFSPS</sequence>
<keyword evidence="3" id="KW-1185">Reference proteome</keyword>
<evidence type="ECO:0000313" key="2">
    <source>
        <dbReference type="EMBL" id="RPA87952.1"/>
    </source>
</evidence>
<name>A0A3N4IP49_ASCIM</name>
<evidence type="ECO:0000256" key="1">
    <source>
        <dbReference type="SAM" id="Phobius"/>
    </source>
</evidence>